<evidence type="ECO:0000313" key="2">
    <source>
        <dbReference type="EMBL" id="EAU35308.1"/>
    </source>
</evidence>
<dbReference type="GeneID" id="4320233"/>
<organism evidence="2 3">
    <name type="scientific">Aspergillus terreus (strain NIH 2624 / FGSC A1156)</name>
    <dbReference type="NCBI Taxonomy" id="341663"/>
    <lineage>
        <taxon>Eukaryota</taxon>
        <taxon>Fungi</taxon>
        <taxon>Dikarya</taxon>
        <taxon>Ascomycota</taxon>
        <taxon>Pezizomycotina</taxon>
        <taxon>Eurotiomycetes</taxon>
        <taxon>Eurotiomycetidae</taxon>
        <taxon>Eurotiales</taxon>
        <taxon>Aspergillaceae</taxon>
        <taxon>Aspergillus</taxon>
        <taxon>Aspergillus subgen. Circumdati</taxon>
    </lineage>
</organism>
<sequence>MVNWKTQESTDRLFASIVAAHPGLKLDYNTMAAMFGQGATYDAIEGRFRRYRKMAEELKAEARANGHTDVPRGRNTPSTTPRTPRGPRSGITKPSSSGRGKRDAVARNLASPSKRGASAKGRSLMDAIFVDDNDEAIPRPKLEPKTAAAAMLDADLEIIDTPASISSAASTATTTKVETPENVHSFASVFGAVKLEDGGNGNAVFDDGSVAPAATPAPSAARATVEPASMPQDVFGLENFYFPNPPAGYELDDIYGGAA</sequence>
<accession>Q0CN73</accession>
<dbReference type="OrthoDB" id="4828117at2759"/>
<evidence type="ECO:0000256" key="1">
    <source>
        <dbReference type="SAM" id="MobiDB-lite"/>
    </source>
</evidence>
<dbReference type="RefSeq" id="XP_001214039.1">
    <property type="nucleotide sequence ID" value="XM_001214039.1"/>
</dbReference>
<dbReference type="STRING" id="341663.Q0CN73"/>
<dbReference type="VEuPathDB" id="FungiDB:ATEG_04861"/>
<reference evidence="3" key="1">
    <citation type="submission" date="2005-09" db="EMBL/GenBank/DDBJ databases">
        <title>Annotation of the Aspergillus terreus NIH2624 genome.</title>
        <authorList>
            <person name="Birren B.W."/>
            <person name="Lander E.S."/>
            <person name="Galagan J.E."/>
            <person name="Nusbaum C."/>
            <person name="Devon K."/>
            <person name="Henn M."/>
            <person name="Ma L.-J."/>
            <person name="Jaffe D.B."/>
            <person name="Butler J."/>
            <person name="Alvarez P."/>
            <person name="Gnerre S."/>
            <person name="Grabherr M."/>
            <person name="Kleber M."/>
            <person name="Mauceli E.W."/>
            <person name="Brockman W."/>
            <person name="Rounsley S."/>
            <person name="Young S.K."/>
            <person name="LaButti K."/>
            <person name="Pushparaj V."/>
            <person name="DeCaprio D."/>
            <person name="Crawford M."/>
            <person name="Koehrsen M."/>
            <person name="Engels R."/>
            <person name="Montgomery P."/>
            <person name="Pearson M."/>
            <person name="Howarth C."/>
            <person name="Larson L."/>
            <person name="Luoma S."/>
            <person name="White J."/>
            <person name="Alvarado L."/>
            <person name="Kodira C.D."/>
            <person name="Zeng Q."/>
            <person name="Oleary S."/>
            <person name="Yandava C."/>
            <person name="Denning D.W."/>
            <person name="Nierman W.C."/>
            <person name="Milne T."/>
            <person name="Madden K."/>
        </authorList>
    </citation>
    <scope>NUCLEOTIDE SEQUENCE [LARGE SCALE GENOMIC DNA]</scope>
    <source>
        <strain evidence="3">NIH 2624 / FGSC A1156</strain>
    </source>
</reference>
<feature type="compositionally biased region" description="Basic and acidic residues" evidence="1">
    <location>
        <begin position="61"/>
        <end position="72"/>
    </location>
</feature>
<proteinExistence type="predicted"/>
<evidence type="ECO:0000313" key="3">
    <source>
        <dbReference type="Proteomes" id="UP000007963"/>
    </source>
</evidence>
<protein>
    <submittedName>
        <fullName evidence="2">Uncharacterized protein</fullName>
    </submittedName>
</protein>
<dbReference type="eggNOG" id="ENOG502SZEC">
    <property type="taxonomic scope" value="Eukaryota"/>
</dbReference>
<feature type="compositionally biased region" description="Low complexity" evidence="1">
    <location>
        <begin position="73"/>
        <end position="92"/>
    </location>
</feature>
<feature type="region of interest" description="Disordered" evidence="1">
    <location>
        <begin position="61"/>
        <end position="120"/>
    </location>
</feature>
<dbReference type="EMBL" id="CH476599">
    <property type="protein sequence ID" value="EAU35308.1"/>
    <property type="molecule type" value="Genomic_DNA"/>
</dbReference>
<gene>
    <name evidence="2" type="ORF">ATEG_04861</name>
</gene>
<dbReference type="HOGENOM" id="CLU_1073555_0_0_1"/>
<name>Q0CN73_ASPTN</name>
<dbReference type="OMA" id="LYFHGHG"/>
<dbReference type="AlphaFoldDB" id="Q0CN73"/>
<dbReference type="Proteomes" id="UP000007963">
    <property type="component" value="Unassembled WGS sequence"/>
</dbReference>